<dbReference type="InterPro" id="IPR008999">
    <property type="entry name" value="Actin-crosslinking"/>
</dbReference>
<dbReference type="CDD" id="cd00257">
    <property type="entry name" value="beta-trefoil_FSCN-like"/>
    <property type="match status" value="1"/>
</dbReference>
<organism evidence="1 2">
    <name type="scientific">Moniliophthora roreri (strain MCA 2997)</name>
    <name type="common">Cocoa frosty pod rot fungus</name>
    <name type="synonym">Crinipellis roreri</name>
    <dbReference type="NCBI Taxonomy" id="1381753"/>
    <lineage>
        <taxon>Eukaryota</taxon>
        <taxon>Fungi</taxon>
        <taxon>Dikarya</taxon>
        <taxon>Basidiomycota</taxon>
        <taxon>Agaricomycotina</taxon>
        <taxon>Agaricomycetes</taxon>
        <taxon>Agaricomycetidae</taxon>
        <taxon>Agaricales</taxon>
        <taxon>Marasmiineae</taxon>
        <taxon>Marasmiaceae</taxon>
        <taxon>Moniliophthora</taxon>
    </lineage>
</organism>
<comment type="caution">
    <text evidence="1">The sequence shown here is derived from an EMBL/GenBank/DDBJ whole genome shotgun (WGS) entry which is preliminary data.</text>
</comment>
<proteinExistence type="predicted"/>
<dbReference type="SUPFAM" id="SSF50405">
    <property type="entry name" value="Actin-crosslinking proteins"/>
    <property type="match status" value="1"/>
</dbReference>
<accession>V2WP59</accession>
<protein>
    <recommendedName>
        <fullName evidence="3">Fascin domain-containing protein</fullName>
    </recommendedName>
</protein>
<keyword evidence="2" id="KW-1185">Reference proteome</keyword>
<name>V2WP59_MONRO</name>
<dbReference type="Proteomes" id="UP000017559">
    <property type="component" value="Unassembled WGS sequence"/>
</dbReference>
<dbReference type="Gene3D" id="2.80.10.50">
    <property type="match status" value="2"/>
</dbReference>
<evidence type="ECO:0000313" key="1">
    <source>
        <dbReference type="EMBL" id="ESK82020.1"/>
    </source>
</evidence>
<reference evidence="1 2" key="1">
    <citation type="journal article" date="2014" name="BMC Genomics">
        <title>Genome and secretome analysis of the hemibiotrophic fungal pathogen, Moniliophthora roreri, which causes frosty pod rot disease of cacao: mechanisms of the biotrophic and necrotrophic phases.</title>
        <authorList>
            <person name="Meinhardt L.W."/>
            <person name="Costa G.G.L."/>
            <person name="Thomazella D.P.T."/>
            <person name="Teixeira P.J.P.L."/>
            <person name="Carazzolle M.F."/>
            <person name="Schuster S.C."/>
            <person name="Carlson J.E."/>
            <person name="Guiltinan M.J."/>
            <person name="Mieczkowski P."/>
            <person name="Farmer A."/>
            <person name="Ramaraj T."/>
            <person name="Crozier J."/>
            <person name="Davis R.E."/>
            <person name="Shao J."/>
            <person name="Melnick R.L."/>
            <person name="Pereira G.A.G."/>
            <person name="Bailey B.A."/>
        </authorList>
    </citation>
    <scope>NUCLEOTIDE SEQUENCE [LARGE SCALE GENOMIC DNA]</scope>
    <source>
        <strain evidence="1 2">MCA 2997</strain>
    </source>
</reference>
<evidence type="ECO:0008006" key="3">
    <source>
        <dbReference type="Google" id="ProtNLM"/>
    </source>
</evidence>
<dbReference type="OrthoDB" id="2649102at2759"/>
<dbReference type="EMBL" id="AWSO01002108">
    <property type="protein sequence ID" value="ESK82020.1"/>
    <property type="molecule type" value="Genomic_DNA"/>
</dbReference>
<gene>
    <name evidence="1" type="ORF">Moror_13456</name>
</gene>
<dbReference type="AlphaFoldDB" id="V2WP59"/>
<dbReference type="HOGENOM" id="CLU_1378464_0_0_1"/>
<sequence length="198" mass="21648">MSFQKFNPAISSTIAIHDADGKYMKVTLTNGLEFTSMDFDDNAIFIVVPHSSGKIALVSHNEKYMNMYYLDDIKCEGPGGLDVSVTFLDDYFVQFGILGFKGQDEKMYYVSCEPGNASYHGSLAVKKEQDCSTFFVIEPIGKATLTGTVALKDMNGKFMSVTSTNGLTFDKTFVEENAIFKAQASGSTSANRAANEHG</sequence>
<dbReference type="KEGG" id="mrr:Moror_13456"/>
<evidence type="ECO:0000313" key="2">
    <source>
        <dbReference type="Proteomes" id="UP000017559"/>
    </source>
</evidence>